<keyword evidence="3" id="KW-1185">Reference proteome</keyword>
<organism evidence="2 3">
    <name type="scientific">Aspergillus glaucus CBS 516.65</name>
    <dbReference type="NCBI Taxonomy" id="1160497"/>
    <lineage>
        <taxon>Eukaryota</taxon>
        <taxon>Fungi</taxon>
        <taxon>Dikarya</taxon>
        <taxon>Ascomycota</taxon>
        <taxon>Pezizomycotina</taxon>
        <taxon>Eurotiomycetes</taxon>
        <taxon>Eurotiomycetidae</taxon>
        <taxon>Eurotiales</taxon>
        <taxon>Aspergillaceae</taxon>
        <taxon>Aspergillus</taxon>
        <taxon>Aspergillus subgen. Aspergillus</taxon>
    </lineage>
</organism>
<feature type="compositionally biased region" description="Polar residues" evidence="1">
    <location>
        <begin position="92"/>
        <end position="107"/>
    </location>
</feature>
<proteinExistence type="predicted"/>
<sequence>MSYRNIPSSQPHRRPRSSQGPPSYITTTTPAVESPLHLNPNPGLSQNHLSIPARDPSGFADPNTTTGPVPGIAGDFGNLNTVPRGGVRGARSFSSPSPAISLNTRPTGSPFLSPEVYPTGQQSSQSREQLAASSDFRYTTTRPVAVGSEYLSGNMAHEAHNWSWQGRPSHPHLQQGPMGFDQPYSPQQSVPPGGFPIDYDARQGTPRSYYQSSPYLSVPSHGLPQGAHHPRSVSMSYAYPSSSVTGTLPSMSDQSFLPSSPSYFVHQPEYYLPESSLPSHTPSISTSPQSQHPHPGPGPSPYYTSPSPAPTASASASASSSTDQDRQVRVISFRPKPQCWEHGCNGREFSTFSNLLRHQREKSGVVAKAECPVCGAAFTRTTARNIHLAQGKCKGRE</sequence>
<dbReference type="Proteomes" id="UP000184300">
    <property type="component" value="Unassembled WGS sequence"/>
</dbReference>
<accession>A0A1L9VPI7</accession>
<evidence type="ECO:0000256" key="1">
    <source>
        <dbReference type="SAM" id="MobiDB-lite"/>
    </source>
</evidence>
<name>A0A1L9VPI7_ASPGL</name>
<dbReference type="VEuPathDB" id="FungiDB:ASPGLDRAFT_1284301"/>
<reference evidence="3" key="1">
    <citation type="journal article" date="2017" name="Genome Biol.">
        <title>Comparative genomics reveals high biological diversity and specific adaptations in the industrially and medically important fungal genus Aspergillus.</title>
        <authorList>
            <person name="de Vries R.P."/>
            <person name="Riley R."/>
            <person name="Wiebenga A."/>
            <person name="Aguilar-Osorio G."/>
            <person name="Amillis S."/>
            <person name="Uchima C.A."/>
            <person name="Anderluh G."/>
            <person name="Asadollahi M."/>
            <person name="Askin M."/>
            <person name="Barry K."/>
            <person name="Battaglia E."/>
            <person name="Bayram O."/>
            <person name="Benocci T."/>
            <person name="Braus-Stromeyer S.A."/>
            <person name="Caldana C."/>
            <person name="Canovas D."/>
            <person name="Cerqueira G.C."/>
            <person name="Chen F."/>
            <person name="Chen W."/>
            <person name="Choi C."/>
            <person name="Clum A."/>
            <person name="Dos Santos R.A."/>
            <person name="Damasio A.R."/>
            <person name="Diallinas G."/>
            <person name="Emri T."/>
            <person name="Fekete E."/>
            <person name="Flipphi M."/>
            <person name="Freyberg S."/>
            <person name="Gallo A."/>
            <person name="Gournas C."/>
            <person name="Habgood R."/>
            <person name="Hainaut M."/>
            <person name="Harispe M.L."/>
            <person name="Henrissat B."/>
            <person name="Hilden K.S."/>
            <person name="Hope R."/>
            <person name="Hossain A."/>
            <person name="Karabika E."/>
            <person name="Karaffa L."/>
            <person name="Karanyi Z."/>
            <person name="Krasevec N."/>
            <person name="Kuo A."/>
            <person name="Kusch H."/>
            <person name="LaButti K."/>
            <person name="Lagendijk E.L."/>
            <person name="Lapidus A."/>
            <person name="Levasseur A."/>
            <person name="Lindquist E."/>
            <person name="Lipzen A."/>
            <person name="Logrieco A.F."/>
            <person name="MacCabe A."/>
            <person name="Maekelae M.R."/>
            <person name="Malavazi I."/>
            <person name="Melin P."/>
            <person name="Meyer V."/>
            <person name="Mielnichuk N."/>
            <person name="Miskei M."/>
            <person name="Molnar A.P."/>
            <person name="Mule G."/>
            <person name="Ngan C.Y."/>
            <person name="Orejas M."/>
            <person name="Orosz E."/>
            <person name="Ouedraogo J.P."/>
            <person name="Overkamp K.M."/>
            <person name="Park H.-S."/>
            <person name="Perrone G."/>
            <person name="Piumi F."/>
            <person name="Punt P.J."/>
            <person name="Ram A.F."/>
            <person name="Ramon A."/>
            <person name="Rauscher S."/>
            <person name="Record E."/>
            <person name="Riano-Pachon D.M."/>
            <person name="Robert V."/>
            <person name="Roehrig J."/>
            <person name="Ruller R."/>
            <person name="Salamov A."/>
            <person name="Salih N.S."/>
            <person name="Samson R.A."/>
            <person name="Sandor E."/>
            <person name="Sanguinetti M."/>
            <person name="Schuetze T."/>
            <person name="Sepcic K."/>
            <person name="Shelest E."/>
            <person name="Sherlock G."/>
            <person name="Sophianopoulou V."/>
            <person name="Squina F.M."/>
            <person name="Sun H."/>
            <person name="Susca A."/>
            <person name="Todd R.B."/>
            <person name="Tsang A."/>
            <person name="Unkles S.E."/>
            <person name="van de Wiele N."/>
            <person name="van Rossen-Uffink D."/>
            <person name="Oliveira J.V."/>
            <person name="Vesth T.C."/>
            <person name="Visser J."/>
            <person name="Yu J.-H."/>
            <person name="Zhou M."/>
            <person name="Andersen M.R."/>
            <person name="Archer D.B."/>
            <person name="Baker S.E."/>
            <person name="Benoit I."/>
            <person name="Brakhage A.A."/>
            <person name="Braus G.H."/>
            <person name="Fischer R."/>
            <person name="Frisvad J.C."/>
            <person name="Goldman G.H."/>
            <person name="Houbraken J."/>
            <person name="Oakley B."/>
            <person name="Pocsi I."/>
            <person name="Scazzocchio C."/>
            <person name="Seiboth B."/>
            <person name="vanKuyk P.A."/>
            <person name="Wortman J."/>
            <person name="Dyer P.S."/>
            <person name="Grigoriev I.V."/>
        </authorList>
    </citation>
    <scope>NUCLEOTIDE SEQUENCE [LARGE SCALE GENOMIC DNA]</scope>
    <source>
        <strain evidence="3">CBS 516.65</strain>
    </source>
</reference>
<protein>
    <recommendedName>
        <fullName evidence="4">C2H2-type domain-containing protein</fullName>
    </recommendedName>
</protein>
<dbReference type="OrthoDB" id="5366256at2759"/>
<feature type="compositionally biased region" description="Low complexity" evidence="1">
    <location>
        <begin position="275"/>
        <end position="293"/>
    </location>
</feature>
<dbReference type="EMBL" id="KV878893">
    <property type="protein sequence ID" value="OJJ85826.1"/>
    <property type="molecule type" value="Genomic_DNA"/>
</dbReference>
<feature type="region of interest" description="Disordered" evidence="1">
    <location>
        <begin position="1"/>
        <end position="135"/>
    </location>
</feature>
<gene>
    <name evidence="2" type="ORF">ASPGLDRAFT_1284301</name>
</gene>
<feature type="region of interest" description="Disordered" evidence="1">
    <location>
        <begin position="275"/>
        <end position="327"/>
    </location>
</feature>
<evidence type="ECO:0008006" key="4">
    <source>
        <dbReference type="Google" id="ProtNLM"/>
    </source>
</evidence>
<evidence type="ECO:0000313" key="3">
    <source>
        <dbReference type="Proteomes" id="UP000184300"/>
    </source>
</evidence>
<feature type="compositionally biased region" description="Polar residues" evidence="1">
    <location>
        <begin position="119"/>
        <end position="135"/>
    </location>
</feature>
<feature type="compositionally biased region" description="Polar residues" evidence="1">
    <location>
        <begin position="205"/>
        <end position="215"/>
    </location>
</feature>
<dbReference type="GeneID" id="34457061"/>
<feature type="region of interest" description="Disordered" evidence="1">
    <location>
        <begin position="163"/>
        <end position="231"/>
    </location>
</feature>
<feature type="compositionally biased region" description="Low complexity" evidence="1">
    <location>
        <begin position="301"/>
        <end position="322"/>
    </location>
</feature>
<evidence type="ECO:0000313" key="2">
    <source>
        <dbReference type="EMBL" id="OJJ85826.1"/>
    </source>
</evidence>
<dbReference type="RefSeq" id="XP_022402520.1">
    <property type="nucleotide sequence ID" value="XM_022540800.1"/>
</dbReference>
<dbReference type="AlphaFoldDB" id="A0A1L9VPI7"/>
<dbReference type="Gene3D" id="3.30.160.60">
    <property type="entry name" value="Classic Zinc Finger"/>
    <property type="match status" value="1"/>
</dbReference>